<protein>
    <submittedName>
        <fullName evidence="2">Uncharacterized protein</fullName>
    </submittedName>
</protein>
<accession>A0AA94XX24</accession>
<organism evidence="2 3">
    <name type="scientific">Glutamicibacter halophytocola</name>
    <dbReference type="NCBI Taxonomy" id="1933880"/>
    <lineage>
        <taxon>Bacteria</taxon>
        <taxon>Bacillati</taxon>
        <taxon>Actinomycetota</taxon>
        <taxon>Actinomycetes</taxon>
        <taxon>Micrococcales</taxon>
        <taxon>Micrococcaceae</taxon>
        <taxon>Glutamicibacter</taxon>
    </lineage>
</organism>
<dbReference type="Proteomes" id="UP001060018">
    <property type="component" value="Chromosome"/>
</dbReference>
<feature type="compositionally biased region" description="Basic and acidic residues" evidence="1">
    <location>
        <begin position="24"/>
        <end position="33"/>
    </location>
</feature>
<name>A0AA94XX24_9MICC</name>
<evidence type="ECO:0000313" key="2">
    <source>
        <dbReference type="EMBL" id="UUX58670.1"/>
    </source>
</evidence>
<evidence type="ECO:0000256" key="1">
    <source>
        <dbReference type="SAM" id="MobiDB-lite"/>
    </source>
</evidence>
<proteinExistence type="predicted"/>
<dbReference type="AlphaFoldDB" id="A0AA94XX24"/>
<dbReference type="RefSeq" id="WP_257745549.1">
    <property type="nucleotide sequence ID" value="NZ_CP042260.1"/>
</dbReference>
<gene>
    <name evidence="2" type="ORF">NUH22_15435</name>
</gene>
<dbReference type="EMBL" id="CP102487">
    <property type="protein sequence ID" value="UUX58670.1"/>
    <property type="molecule type" value="Genomic_DNA"/>
</dbReference>
<feature type="compositionally biased region" description="Acidic residues" evidence="1">
    <location>
        <begin position="34"/>
        <end position="43"/>
    </location>
</feature>
<reference evidence="2" key="1">
    <citation type="journal article" date="2022" name="Pest Manag. Sci.">
        <title>Glutamicibacter halophytocola-mediated host fitness of potato tuber moth on Solanaceae crops.</title>
        <authorList>
            <person name="Wang W."/>
            <person name="Xiao G."/>
            <person name="Du G."/>
            <person name="Chang L."/>
            <person name="Yang Y."/>
            <person name="Ye J."/>
            <person name="Chen B."/>
        </authorList>
    </citation>
    <scope>NUCLEOTIDE SEQUENCE</scope>
    <source>
        <strain evidence="2">S2</strain>
    </source>
</reference>
<feature type="region of interest" description="Disordered" evidence="1">
    <location>
        <begin position="1"/>
        <end position="43"/>
    </location>
</feature>
<sequence>MADHENPENLEPEENDEQVVRAGHINDEDKEHTGEDEDRFDAG</sequence>
<evidence type="ECO:0000313" key="3">
    <source>
        <dbReference type="Proteomes" id="UP001060018"/>
    </source>
</evidence>
<feature type="compositionally biased region" description="Acidic residues" evidence="1">
    <location>
        <begin position="8"/>
        <end position="17"/>
    </location>
</feature>